<evidence type="ECO:0000313" key="4">
    <source>
        <dbReference type="Proteomes" id="UP000759537"/>
    </source>
</evidence>
<dbReference type="Proteomes" id="UP000759537">
    <property type="component" value="Unassembled WGS sequence"/>
</dbReference>
<gene>
    <name evidence="3" type="ORF">DFH94DRAFT_832545</name>
</gene>
<comment type="caution">
    <text evidence="3">The sequence shown here is derived from an EMBL/GenBank/DDBJ whole genome shotgun (WGS) entry which is preliminary data.</text>
</comment>
<reference evidence="3" key="2">
    <citation type="journal article" date="2020" name="Nat. Commun.">
        <title>Large-scale genome sequencing of mycorrhizal fungi provides insights into the early evolution of symbiotic traits.</title>
        <authorList>
            <person name="Miyauchi S."/>
            <person name="Kiss E."/>
            <person name="Kuo A."/>
            <person name="Drula E."/>
            <person name="Kohler A."/>
            <person name="Sanchez-Garcia M."/>
            <person name="Morin E."/>
            <person name="Andreopoulos B."/>
            <person name="Barry K.W."/>
            <person name="Bonito G."/>
            <person name="Buee M."/>
            <person name="Carver A."/>
            <person name="Chen C."/>
            <person name="Cichocki N."/>
            <person name="Clum A."/>
            <person name="Culley D."/>
            <person name="Crous P.W."/>
            <person name="Fauchery L."/>
            <person name="Girlanda M."/>
            <person name="Hayes R.D."/>
            <person name="Keri Z."/>
            <person name="LaButti K."/>
            <person name="Lipzen A."/>
            <person name="Lombard V."/>
            <person name="Magnuson J."/>
            <person name="Maillard F."/>
            <person name="Murat C."/>
            <person name="Nolan M."/>
            <person name="Ohm R.A."/>
            <person name="Pangilinan J."/>
            <person name="Pereira M.F."/>
            <person name="Perotto S."/>
            <person name="Peter M."/>
            <person name="Pfister S."/>
            <person name="Riley R."/>
            <person name="Sitrit Y."/>
            <person name="Stielow J.B."/>
            <person name="Szollosi G."/>
            <person name="Zifcakova L."/>
            <person name="Stursova M."/>
            <person name="Spatafora J.W."/>
            <person name="Tedersoo L."/>
            <person name="Vaario L.M."/>
            <person name="Yamada A."/>
            <person name="Yan M."/>
            <person name="Wang P."/>
            <person name="Xu J."/>
            <person name="Bruns T."/>
            <person name="Baldrian P."/>
            <person name="Vilgalys R."/>
            <person name="Dunand C."/>
            <person name="Henrissat B."/>
            <person name="Grigoriev I.V."/>
            <person name="Hibbett D."/>
            <person name="Nagy L.G."/>
            <person name="Martin F.M."/>
        </authorList>
    </citation>
    <scope>NUCLEOTIDE SEQUENCE</scope>
    <source>
        <strain evidence="3">Prilba</strain>
    </source>
</reference>
<feature type="region of interest" description="Disordered" evidence="1">
    <location>
        <begin position="138"/>
        <end position="161"/>
    </location>
</feature>
<accession>A0A9P5MVJ0</accession>
<evidence type="ECO:0000313" key="3">
    <source>
        <dbReference type="EMBL" id="KAF8479751.1"/>
    </source>
</evidence>
<protein>
    <recommendedName>
        <fullName evidence="2">C2H2-type domain-containing protein</fullName>
    </recommendedName>
</protein>
<feature type="domain" description="C2H2-type" evidence="2">
    <location>
        <begin position="18"/>
        <end position="40"/>
    </location>
</feature>
<organism evidence="3 4">
    <name type="scientific">Russula ochroleuca</name>
    <dbReference type="NCBI Taxonomy" id="152965"/>
    <lineage>
        <taxon>Eukaryota</taxon>
        <taxon>Fungi</taxon>
        <taxon>Dikarya</taxon>
        <taxon>Basidiomycota</taxon>
        <taxon>Agaricomycotina</taxon>
        <taxon>Agaricomycetes</taxon>
        <taxon>Russulales</taxon>
        <taxon>Russulaceae</taxon>
        <taxon>Russula</taxon>
    </lineage>
</organism>
<dbReference type="InterPro" id="IPR013087">
    <property type="entry name" value="Znf_C2H2_type"/>
</dbReference>
<keyword evidence="4" id="KW-1185">Reference proteome</keyword>
<dbReference type="OrthoDB" id="3169184at2759"/>
<evidence type="ECO:0000256" key="1">
    <source>
        <dbReference type="SAM" id="MobiDB-lite"/>
    </source>
</evidence>
<dbReference type="PROSITE" id="PS00028">
    <property type="entry name" value="ZINC_FINGER_C2H2_1"/>
    <property type="match status" value="1"/>
</dbReference>
<dbReference type="AlphaFoldDB" id="A0A9P5MVJ0"/>
<sequence>MPRVPRHRTQSHGLKLHCPWANCEVQFGRQQELGRHILCHLPDCFCCPDPDCPWRGHRKETLNMHISKGKCRRKPKSKEECTIYDAKLITSWIRNDTVSIEIAEMFALKFVQERAKELGKEKFSTRVSRQPRTCLKPHNHYSPILFPSAKSPLAATDDDHS</sequence>
<name>A0A9P5MVJ0_9AGAM</name>
<evidence type="ECO:0000259" key="2">
    <source>
        <dbReference type="PROSITE" id="PS00028"/>
    </source>
</evidence>
<proteinExistence type="predicted"/>
<dbReference type="EMBL" id="WHVB01000009">
    <property type="protein sequence ID" value="KAF8479751.1"/>
    <property type="molecule type" value="Genomic_DNA"/>
</dbReference>
<reference evidence="3" key="1">
    <citation type="submission" date="2019-10" db="EMBL/GenBank/DDBJ databases">
        <authorList>
            <consortium name="DOE Joint Genome Institute"/>
            <person name="Kuo A."/>
            <person name="Miyauchi S."/>
            <person name="Kiss E."/>
            <person name="Drula E."/>
            <person name="Kohler A."/>
            <person name="Sanchez-Garcia M."/>
            <person name="Andreopoulos B."/>
            <person name="Barry K.W."/>
            <person name="Bonito G."/>
            <person name="Buee M."/>
            <person name="Carver A."/>
            <person name="Chen C."/>
            <person name="Cichocki N."/>
            <person name="Clum A."/>
            <person name="Culley D."/>
            <person name="Crous P.W."/>
            <person name="Fauchery L."/>
            <person name="Girlanda M."/>
            <person name="Hayes R."/>
            <person name="Keri Z."/>
            <person name="LaButti K."/>
            <person name="Lipzen A."/>
            <person name="Lombard V."/>
            <person name="Magnuson J."/>
            <person name="Maillard F."/>
            <person name="Morin E."/>
            <person name="Murat C."/>
            <person name="Nolan M."/>
            <person name="Ohm R."/>
            <person name="Pangilinan J."/>
            <person name="Pereira M."/>
            <person name="Perotto S."/>
            <person name="Peter M."/>
            <person name="Riley R."/>
            <person name="Sitrit Y."/>
            <person name="Stielow B."/>
            <person name="Szollosi G."/>
            <person name="Zifcakova L."/>
            <person name="Stursova M."/>
            <person name="Spatafora J.W."/>
            <person name="Tedersoo L."/>
            <person name="Vaario L.-M."/>
            <person name="Yamada A."/>
            <person name="Yan M."/>
            <person name="Wang P."/>
            <person name="Xu J."/>
            <person name="Bruns T."/>
            <person name="Baldrian P."/>
            <person name="Vilgalys R."/>
            <person name="Henrissat B."/>
            <person name="Grigoriev I.V."/>
            <person name="Hibbett D."/>
            <person name="Nagy L.G."/>
            <person name="Martin F.M."/>
        </authorList>
    </citation>
    <scope>NUCLEOTIDE SEQUENCE</scope>
    <source>
        <strain evidence="3">Prilba</strain>
    </source>
</reference>